<dbReference type="InterPro" id="IPR049115">
    <property type="entry name" value="Flu_PB2_C"/>
</dbReference>
<keyword evidence="13" id="KW-1195">Viral transcription</keyword>
<keyword evidence="8" id="KW-0946">Virion</keyword>
<keyword evidence="11" id="KW-1104">Inhibition of host RNA polymerase II by virus</keyword>
<accession>A0A346HBT8</accession>
<comment type="similarity">
    <text evidence="2">Belongs to the influenza viruses PB2 family.</text>
</comment>
<gene>
    <name evidence="16" type="primary">PB2</name>
</gene>
<dbReference type="GO" id="GO:0033650">
    <property type="term" value="C:host cell mitochondrion"/>
    <property type="evidence" value="ECO:0007669"/>
    <property type="project" value="UniProtKB-SubCell"/>
</dbReference>
<dbReference type="Gene3D" id="3.30.30.90">
    <property type="entry name" value="Polymerase Basic Protein 2, C-terminal domain"/>
    <property type="match status" value="1"/>
</dbReference>
<evidence type="ECO:0000256" key="3">
    <source>
        <dbReference type="ARBA" id="ARBA00022562"/>
    </source>
</evidence>
<keyword evidence="6" id="KW-1157">Cap snatching</keyword>
<dbReference type="Pfam" id="PF20952">
    <property type="entry name" value="Flu_PB2_7th"/>
    <property type="match status" value="1"/>
</dbReference>
<dbReference type="EMBL" id="MH763890">
    <property type="protein sequence ID" value="AXO65365.1"/>
    <property type="molecule type" value="Viral_cRNA"/>
</dbReference>
<evidence type="ECO:0000256" key="11">
    <source>
        <dbReference type="ARBA" id="ARBA00023103"/>
    </source>
</evidence>
<evidence type="ECO:0000256" key="4">
    <source>
        <dbReference type="ARBA" id="ARBA00022581"/>
    </source>
</evidence>
<feature type="non-terminal residue" evidence="16">
    <location>
        <position position="1"/>
    </location>
</feature>
<dbReference type="GO" id="GO:0039657">
    <property type="term" value="P:symbiont-mediated suppression of host gene expression"/>
    <property type="evidence" value="ECO:0007669"/>
    <property type="project" value="UniProtKB-KW"/>
</dbReference>
<evidence type="ECO:0000256" key="7">
    <source>
        <dbReference type="ARBA" id="ARBA00022731"/>
    </source>
</evidence>
<evidence type="ECO:0000256" key="5">
    <source>
        <dbReference type="ARBA" id="ARBA00022664"/>
    </source>
</evidence>
<sequence length="71" mass="7783">AVLRGFLILGKEDKRYGPALSINELSNLAKGEKANVLIGQGDVVLVMKRKRDSSILTDSQTATKRIRMAIN</sequence>
<evidence type="ECO:0000256" key="8">
    <source>
        <dbReference type="ARBA" id="ARBA00022844"/>
    </source>
</evidence>
<keyword evidence="4" id="KW-0945">Host-virus interaction</keyword>
<protein>
    <submittedName>
        <fullName evidence="16">Polymerase PB2</fullName>
    </submittedName>
</protein>
<keyword evidence="10" id="KW-0506">mRNA capping</keyword>
<organism evidence="16">
    <name type="scientific">Influenza A virus</name>
    <dbReference type="NCBI Taxonomy" id="11320"/>
    <lineage>
        <taxon>Viruses</taxon>
        <taxon>Riboviria</taxon>
        <taxon>Orthornavirae</taxon>
        <taxon>Negarnaviricota</taxon>
        <taxon>Polyploviricotina</taxon>
        <taxon>Insthoviricetes</taxon>
        <taxon>Articulavirales</taxon>
        <taxon>Orthomyxoviridae</taxon>
        <taxon>Alphainfluenzavirus</taxon>
        <taxon>Alphainfluenzavirus influenzae</taxon>
    </lineage>
</organism>
<evidence type="ECO:0000313" key="16">
    <source>
        <dbReference type="EMBL" id="AXO65365.1"/>
    </source>
</evidence>
<evidence type="ECO:0000256" key="2">
    <source>
        <dbReference type="ARBA" id="ARBA00008660"/>
    </source>
</evidence>
<evidence type="ECO:0000256" key="12">
    <source>
        <dbReference type="ARBA" id="ARBA00023247"/>
    </source>
</evidence>
<keyword evidence="12" id="KW-1262">Eukaryotic host gene expression shutoff by virus</keyword>
<name>A0A346HBT8_9INFA</name>
<dbReference type="GO" id="GO:0006370">
    <property type="term" value="P:7-methylguanosine mRNA capping"/>
    <property type="evidence" value="ECO:0007669"/>
    <property type="project" value="UniProtKB-KW"/>
</dbReference>
<dbReference type="SUPFAM" id="SSF160453">
    <property type="entry name" value="PB2 C-terminal domain-like"/>
    <property type="match status" value="1"/>
</dbReference>
<reference evidence="16" key="1">
    <citation type="submission" date="2018-08" db="EMBL/GenBank/DDBJ databases">
        <title>Whole genome assembly of Influenza A virus.</title>
        <authorList>
            <person name="Tan G."/>
            <person name="Pickett B."/>
            <person name="Fedorova N."/>
            <person name="Amedeo P."/>
            <person name="Hu L."/>
            <person name="Christensen J."/>
            <person name="Miller J."/>
            <person name="Durbin A."/>
            <person name="Williams T."/>
            <person name="Culhane M."/>
        </authorList>
    </citation>
    <scope>NUCLEOTIDE SEQUENCE</scope>
    <source>
        <strain evidence="16">A/ring-billed gull/Minnesota/OPMNAI1315/2017</strain>
    </source>
</reference>
<dbReference type="GO" id="GO:0039523">
    <property type="term" value="P:symbiont-mediated suppression of host mRNA transcription via inhibition of RNA polymerase II activity"/>
    <property type="evidence" value="ECO:0007669"/>
    <property type="project" value="UniProtKB-KW"/>
</dbReference>
<dbReference type="GO" id="GO:0044423">
    <property type="term" value="C:virion component"/>
    <property type="evidence" value="ECO:0007669"/>
    <property type="project" value="UniProtKB-KW"/>
</dbReference>
<evidence type="ECO:0000256" key="13">
    <source>
        <dbReference type="ARBA" id="ARBA00023314"/>
    </source>
</evidence>
<dbReference type="GO" id="GO:0075526">
    <property type="term" value="P:cap snatching"/>
    <property type="evidence" value="ECO:0007669"/>
    <property type="project" value="UniProtKB-KW"/>
</dbReference>
<evidence type="ECO:0000259" key="15">
    <source>
        <dbReference type="Pfam" id="PF20952"/>
    </source>
</evidence>
<dbReference type="InterPro" id="IPR037258">
    <property type="entry name" value="PDB2_C"/>
</dbReference>
<evidence type="ECO:0000256" key="10">
    <source>
        <dbReference type="ARBA" id="ARBA00023042"/>
    </source>
</evidence>
<comment type="subcellular location">
    <subcellularLocation>
        <location evidence="1">Host mitochondrion</location>
    </subcellularLocation>
</comment>
<feature type="domain" description="Influenza RNA polymerase PB2 C-terminal" evidence="15">
    <location>
        <begin position="1"/>
        <end position="69"/>
    </location>
</feature>
<evidence type="ECO:0000256" key="9">
    <source>
        <dbReference type="ARBA" id="ARBA00022995"/>
    </source>
</evidence>
<evidence type="ECO:0000256" key="6">
    <source>
        <dbReference type="ARBA" id="ARBA00022715"/>
    </source>
</evidence>
<keyword evidence="9" id="KW-1190">Host gene expression shutoff by virus</keyword>
<dbReference type="FunFam" id="3.30.30.90:FF:000001">
    <property type="entry name" value="Polymerase basic protein 2"/>
    <property type="match status" value="1"/>
</dbReference>
<evidence type="ECO:0000256" key="14">
    <source>
        <dbReference type="ARBA" id="ARBA00054053"/>
    </source>
</evidence>
<keyword evidence="5" id="KW-0507">mRNA processing</keyword>
<dbReference type="GO" id="GO:0006351">
    <property type="term" value="P:DNA-templated transcription"/>
    <property type="evidence" value="ECO:0007669"/>
    <property type="project" value="InterPro"/>
</dbReference>
<comment type="function">
    <text evidence="14">Plays an essential role in transcription initiation and cap-stealing mechanism, in which cellular capped pre-mRNAs are used to generate primers for viral transcription. Recognizes and binds the 7-methylguanosine-containing cap of the target pre-RNA which is subsequently cleaved after 10-13 nucleotides by the viral protein PA. Plays a role in the initiation of the viral genome replication and modulates the activity of the ribonucleoprotein (RNP) complex. In addition, participates in the inhibition of type I interferon induction through interaction with and inhibition of the host mitochondrial antiviral signaling protein MAVS.</text>
</comment>
<evidence type="ECO:0000256" key="1">
    <source>
        <dbReference type="ARBA" id="ARBA00004181"/>
    </source>
</evidence>
<proteinExistence type="inferred from homology"/>
<keyword evidence="3" id="KW-1048">Host nucleus</keyword>
<keyword evidence="7" id="KW-1191">Eukaryotic host transcription shutoff by virus</keyword>
<dbReference type="GO" id="GO:0003723">
    <property type="term" value="F:RNA binding"/>
    <property type="evidence" value="ECO:0007669"/>
    <property type="project" value="InterPro"/>
</dbReference>